<feature type="region of interest" description="Disordered" evidence="1">
    <location>
        <begin position="375"/>
        <end position="419"/>
    </location>
</feature>
<evidence type="ECO:0000313" key="5">
    <source>
        <dbReference type="Proteomes" id="UP000237000"/>
    </source>
</evidence>
<dbReference type="InterPro" id="IPR054726">
    <property type="entry name" value="Ubiq_DUF569-assoc"/>
</dbReference>
<reference evidence="5" key="1">
    <citation type="submission" date="2016-06" db="EMBL/GenBank/DDBJ databases">
        <title>Parallel loss of symbiosis genes in relatives of nitrogen-fixing non-legume Parasponia.</title>
        <authorList>
            <person name="Van Velzen R."/>
            <person name="Holmer R."/>
            <person name="Bu F."/>
            <person name="Rutten L."/>
            <person name="Van Zeijl A."/>
            <person name="Liu W."/>
            <person name="Santuari L."/>
            <person name="Cao Q."/>
            <person name="Sharma T."/>
            <person name="Shen D."/>
            <person name="Roswanjaya Y."/>
            <person name="Wardhani T."/>
            <person name="Kalhor M.S."/>
            <person name="Jansen J."/>
            <person name="Van den Hoogen J."/>
            <person name="Gungor B."/>
            <person name="Hartog M."/>
            <person name="Hontelez J."/>
            <person name="Verver J."/>
            <person name="Yang W.-C."/>
            <person name="Schijlen E."/>
            <person name="Repin R."/>
            <person name="Schilthuizen M."/>
            <person name="Schranz E."/>
            <person name="Heidstra R."/>
            <person name="Miyata K."/>
            <person name="Fedorova E."/>
            <person name="Kohlen W."/>
            <person name="Bisseling T."/>
            <person name="Smit S."/>
            <person name="Geurts R."/>
        </authorList>
    </citation>
    <scope>NUCLEOTIDE SEQUENCE [LARGE SCALE GENOMIC DNA]</scope>
    <source>
        <strain evidence="5">cv. RG33-2</strain>
    </source>
</reference>
<dbReference type="PANTHER" id="PTHR31205:SF69">
    <property type="entry name" value="ACTIN CROSS-LINKING PROTEIN (DUF569)"/>
    <property type="match status" value="1"/>
</dbReference>
<dbReference type="InterPro" id="IPR008999">
    <property type="entry name" value="Actin-crosslinking"/>
</dbReference>
<dbReference type="FunCoup" id="A0A2P5FQG2">
    <property type="interactions" value="1258"/>
</dbReference>
<sequence>MEFFNKAKAVKLRSHLDKYLVADDDRETVRQSRNGSSSKAKWIVEFVENKSHAIRLKSCHGHYLTASDVPFLLGMTGNKVFQTEAERDKNDCVRSDWKYDWEPIRDGFQVKLRSWCGKFLRANGGTPPWRNSITHDDPHTASTQNWILWDVEEVELTDSESVADYLSSLSGVSSVSDDVLSELGSPRPVVLARSSFKSPRFSFKSLKKESNKFNNSFKSGMDLFHNAKAVRLKSHHDKYLTAEEDEESVTQDRNGSSKNARWTVEFVPGSESIIRLKSTYGKYLTASNQPFLLGMTGRKVVQTLPRRLDSSLEWEPIREGNHVRLKTRYGHFLRANGGLPPWRNSVTHDIPHRTSTQDWILWDVDILEIEVLSPGQKPSAPAVPHSDSLDFESSSPSSVSIKSGNFSRQESSDSYVDSPPKLEGRTIYYHIADENGEVDDESVEGYSFTFRGNGVEELTRKFEEETGIEGIIMCSRSPLNGKLYPLRLQLPPNNITMHVVVVLSQSKGELS</sequence>
<evidence type="ECO:0000256" key="1">
    <source>
        <dbReference type="SAM" id="MobiDB-lite"/>
    </source>
</evidence>
<feature type="domain" description="DUF569" evidence="2">
    <location>
        <begin position="221"/>
        <end position="362"/>
    </location>
</feature>
<dbReference type="EMBL" id="JXTC01000015">
    <property type="protein sequence ID" value="POO00048.1"/>
    <property type="molecule type" value="Genomic_DNA"/>
</dbReference>
<evidence type="ECO:0000313" key="4">
    <source>
        <dbReference type="EMBL" id="POO00048.1"/>
    </source>
</evidence>
<name>A0A2P5FQG2_TREOI</name>
<dbReference type="Pfam" id="PF04601">
    <property type="entry name" value="DUF569"/>
    <property type="match status" value="2"/>
</dbReference>
<dbReference type="Gene3D" id="2.80.10.50">
    <property type="match status" value="2"/>
</dbReference>
<dbReference type="STRING" id="63057.A0A2P5FQG2"/>
<dbReference type="AlphaFoldDB" id="A0A2P5FQG2"/>
<evidence type="ECO:0000259" key="2">
    <source>
        <dbReference type="Pfam" id="PF04601"/>
    </source>
</evidence>
<dbReference type="OrthoDB" id="2432302at2759"/>
<proteinExistence type="predicted"/>
<feature type="compositionally biased region" description="Low complexity" evidence="1">
    <location>
        <begin position="391"/>
        <end position="403"/>
    </location>
</feature>
<keyword evidence="5" id="KW-1185">Reference proteome</keyword>
<protein>
    <submittedName>
        <fullName evidence="4">Actin cross-linking</fullName>
    </submittedName>
</protein>
<accession>A0A2P5FQG2</accession>
<dbReference type="FunFam" id="2.80.10.50:FF:000067">
    <property type="entry name" value="BnaC05g19630D protein"/>
    <property type="match status" value="2"/>
</dbReference>
<dbReference type="Pfam" id="PF22932">
    <property type="entry name" value="Ubiq_DUF_assoc"/>
    <property type="match status" value="1"/>
</dbReference>
<evidence type="ECO:0000259" key="3">
    <source>
        <dbReference type="Pfam" id="PF22932"/>
    </source>
</evidence>
<feature type="compositionally biased region" description="Polar residues" evidence="1">
    <location>
        <begin position="404"/>
        <end position="415"/>
    </location>
</feature>
<dbReference type="Proteomes" id="UP000237000">
    <property type="component" value="Unassembled WGS sequence"/>
</dbReference>
<comment type="caution">
    <text evidence="4">The sequence shown here is derived from an EMBL/GenBank/DDBJ whole genome shotgun (WGS) entry which is preliminary data.</text>
</comment>
<dbReference type="InParanoid" id="A0A2P5FQG2"/>
<gene>
    <name evidence="4" type="ORF">TorRG33x02_041750</name>
</gene>
<feature type="domain" description="DUF569" evidence="2">
    <location>
        <begin position="1"/>
        <end position="149"/>
    </location>
</feature>
<feature type="domain" description="DUF569" evidence="3">
    <location>
        <begin position="424"/>
        <end position="502"/>
    </location>
</feature>
<dbReference type="CDD" id="cd23340">
    <property type="entry name" value="beta-trefoil_FSCN_ACP-like"/>
    <property type="match status" value="2"/>
</dbReference>
<organism evidence="4 5">
    <name type="scientific">Trema orientale</name>
    <name type="common">Charcoal tree</name>
    <name type="synonym">Celtis orientalis</name>
    <dbReference type="NCBI Taxonomy" id="63057"/>
    <lineage>
        <taxon>Eukaryota</taxon>
        <taxon>Viridiplantae</taxon>
        <taxon>Streptophyta</taxon>
        <taxon>Embryophyta</taxon>
        <taxon>Tracheophyta</taxon>
        <taxon>Spermatophyta</taxon>
        <taxon>Magnoliopsida</taxon>
        <taxon>eudicotyledons</taxon>
        <taxon>Gunneridae</taxon>
        <taxon>Pentapetalae</taxon>
        <taxon>rosids</taxon>
        <taxon>fabids</taxon>
        <taxon>Rosales</taxon>
        <taxon>Cannabaceae</taxon>
        <taxon>Trema</taxon>
    </lineage>
</organism>
<dbReference type="InterPro" id="IPR007679">
    <property type="entry name" value="DUF569"/>
</dbReference>
<dbReference type="SUPFAM" id="SSF50405">
    <property type="entry name" value="Actin-crosslinking proteins"/>
    <property type="match status" value="2"/>
</dbReference>
<dbReference type="PANTHER" id="PTHR31205">
    <property type="entry name" value="ACTIN CROSS-LINKING PROTEIN (DUF569)"/>
    <property type="match status" value="1"/>
</dbReference>